<dbReference type="InterPro" id="IPR041846">
    <property type="entry name" value="ENL_dom"/>
</dbReference>
<dbReference type="PROSITE" id="PS51485">
    <property type="entry name" value="PHYTOCYANIN"/>
    <property type="match status" value="1"/>
</dbReference>
<dbReference type="PANTHER" id="PTHR33021:SF234">
    <property type="entry name" value="EARLY NODULIN-LIKE PROTEIN 7"/>
    <property type="match status" value="1"/>
</dbReference>
<keyword evidence="2" id="KW-1003">Cell membrane</keyword>
<comment type="similarity">
    <text evidence="9">Belongs to the early nodulin-like (ENODL) family.</text>
</comment>
<evidence type="ECO:0000256" key="9">
    <source>
        <dbReference type="ARBA" id="ARBA00035011"/>
    </source>
</evidence>
<evidence type="ECO:0000256" key="2">
    <source>
        <dbReference type="ARBA" id="ARBA00022475"/>
    </source>
</evidence>
<dbReference type="FunFam" id="2.60.40.420:FF:000010">
    <property type="entry name" value="Early nodulin-like protein 1"/>
    <property type="match status" value="1"/>
</dbReference>
<evidence type="ECO:0000256" key="3">
    <source>
        <dbReference type="ARBA" id="ARBA00022622"/>
    </source>
</evidence>
<keyword evidence="8" id="KW-0449">Lipoprotein</keyword>
<dbReference type="InterPro" id="IPR008972">
    <property type="entry name" value="Cupredoxin"/>
</dbReference>
<dbReference type="PANTHER" id="PTHR33021">
    <property type="entry name" value="BLUE COPPER PROTEIN"/>
    <property type="match status" value="1"/>
</dbReference>
<keyword evidence="4 10" id="KW-0732">Signal</keyword>
<dbReference type="Gene3D" id="2.60.40.420">
    <property type="entry name" value="Cupredoxins - blue copper proteins"/>
    <property type="match status" value="1"/>
</dbReference>
<dbReference type="AlphaFoldDB" id="A0ABC8TYS2"/>
<dbReference type="InterPro" id="IPR039391">
    <property type="entry name" value="Phytocyanin-like"/>
</dbReference>
<evidence type="ECO:0000256" key="5">
    <source>
        <dbReference type="ARBA" id="ARBA00023136"/>
    </source>
</evidence>
<dbReference type="Proteomes" id="UP001642360">
    <property type="component" value="Unassembled WGS sequence"/>
</dbReference>
<keyword evidence="3" id="KW-0336">GPI-anchor</keyword>
<evidence type="ECO:0000313" key="13">
    <source>
        <dbReference type="Proteomes" id="UP001642360"/>
    </source>
</evidence>
<feature type="domain" description="Phytocyanin" evidence="11">
    <location>
        <begin position="29"/>
        <end position="131"/>
    </location>
</feature>
<keyword evidence="13" id="KW-1185">Reference proteome</keyword>
<evidence type="ECO:0000256" key="4">
    <source>
        <dbReference type="ARBA" id="ARBA00022729"/>
    </source>
</evidence>
<name>A0ABC8TYS2_9AQUA</name>
<dbReference type="EMBL" id="CAUOFW020006391">
    <property type="protein sequence ID" value="CAK9174562.1"/>
    <property type="molecule type" value="Genomic_DNA"/>
</dbReference>
<feature type="signal peptide" evidence="10">
    <location>
        <begin position="1"/>
        <end position="19"/>
    </location>
</feature>
<comment type="subcellular location">
    <subcellularLocation>
        <location evidence="1">Cell membrane</location>
        <topology evidence="1">Lipid-anchor</topology>
        <topology evidence="1">GPI-anchor</topology>
    </subcellularLocation>
</comment>
<evidence type="ECO:0000256" key="10">
    <source>
        <dbReference type="SAM" id="SignalP"/>
    </source>
</evidence>
<dbReference type="Pfam" id="PF02298">
    <property type="entry name" value="Cu_bind_like"/>
    <property type="match status" value="1"/>
</dbReference>
<accession>A0ABC8TYS2</accession>
<keyword evidence="5" id="KW-0472">Membrane</keyword>
<reference evidence="12 13" key="1">
    <citation type="submission" date="2024-02" db="EMBL/GenBank/DDBJ databases">
        <authorList>
            <person name="Vignale AGUSTIN F."/>
            <person name="Sosa J E."/>
            <person name="Modenutti C."/>
        </authorList>
    </citation>
    <scope>NUCLEOTIDE SEQUENCE [LARGE SCALE GENOMIC DNA]</scope>
</reference>
<dbReference type="GO" id="GO:0098552">
    <property type="term" value="C:side of membrane"/>
    <property type="evidence" value="ECO:0007669"/>
    <property type="project" value="UniProtKB-KW"/>
</dbReference>
<evidence type="ECO:0000256" key="1">
    <source>
        <dbReference type="ARBA" id="ARBA00004609"/>
    </source>
</evidence>
<proteinExistence type="inferred from homology"/>
<comment type="caution">
    <text evidence="12">The sequence shown here is derived from an EMBL/GenBank/DDBJ whole genome shotgun (WGS) entry which is preliminary data.</text>
</comment>
<dbReference type="SUPFAM" id="SSF49503">
    <property type="entry name" value="Cupredoxins"/>
    <property type="match status" value="1"/>
</dbReference>
<dbReference type="CDD" id="cd11019">
    <property type="entry name" value="OsENODL1_like"/>
    <property type="match status" value="1"/>
</dbReference>
<evidence type="ECO:0000256" key="8">
    <source>
        <dbReference type="ARBA" id="ARBA00023288"/>
    </source>
</evidence>
<gene>
    <name evidence="12" type="ORF">ILEXP_LOCUS44314</name>
</gene>
<evidence type="ECO:0000313" key="12">
    <source>
        <dbReference type="EMBL" id="CAK9174562.1"/>
    </source>
</evidence>
<dbReference type="InterPro" id="IPR003245">
    <property type="entry name" value="Phytocyanin_dom"/>
</dbReference>
<keyword evidence="6" id="KW-1015">Disulfide bond</keyword>
<evidence type="ECO:0000256" key="7">
    <source>
        <dbReference type="ARBA" id="ARBA00023180"/>
    </source>
</evidence>
<feature type="chain" id="PRO_5044752948" description="Phytocyanin domain-containing protein" evidence="10">
    <location>
        <begin position="20"/>
        <end position="189"/>
    </location>
</feature>
<evidence type="ECO:0000259" key="11">
    <source>
        <dbReference type="PROSITE" id="PS51485"/>
    </source>
</evidence>
<evidence type="ECO:0000256" key="6">
    <source>
        <dbReference type="ARBA" id="ARBA00023157"/>
    </source>
</evidence>
<dbReference type="GO" id="GO:0005886">
    <property type="term" value="C:plasma membrane"/>
    <property type="evidence" value="ECO:0007669"/>
    <property type="project" value="UniProtKB-SubCell"/>
</dbReference>
<keyword evidence="7" id="KW-0325">Glycoprotein</keyword>
<protein>
    <recommendedName>
        <fullName evidence="11">Phytocyanin domain-containing protein</fullName>
    </recommendedName>
</protein>
<sequence length="189" mass="20575">MASLLVLALFCTVLPLILASTSEPVRGPKEFKVGNYVGWRQPYVNETELYNQWAANRRFRVGDSLRFEYKNDSVLVVDKWGYYHCNTSNPISVSNDGNTVINLVTPGPIYFISGDPDHCKNGQRLVVEVMTLHPISQSPPSIASPPQPYWAVSPAPSPQSSSGVSVSVTLVSVLMALSVNVVTLVLGAP</sequence>
<organism evidence="12 13">
    <name type="scientific">Ilex paraguariensis</name>
    <name type="common">yerba mate</name>
    <dbReference type="NCBI Taxonomy" id="185542"/>
    <lineage>
        <taxon>Eukaryota</taxon>
        <taxon>Viridiplantae</taxon>
        <taxon>Streptophyta</taxon>
        <taxon>Embryophyta</taxon>
        <taxon>Tracheophyta</taxon>
        <taxon>Spermatophyta</taxon>
        <taxon>Magnoliopsida</taxon>
        <taxon>eudicotyledons</taxon>
        <taxon>Gunneridae</taxon>
        <taxon>Pentapetalae</taxon>
        <taxon>asterids</taxon>
        <taxon>campanulids</taxon>
        <taxon>Aquifoliales</taxon>
        <taxon>Aquifoliaceae</taxon>
        <taxon>Ilex</taxon>
    </lineage>
</organism>